<dbReference type="Proteomes" id="UP000540506">
    <property type="component" value="Unassembled WGS sequence"/>
</dbReference>
<evidence type="ECO:0000313" key="13">
    <source>
        <dbReference type="Proteomes" id="UP000540506"/>
    </source>
</evidence>
<keyword evidence="8" id="KW-0949">S-adenosyl-L-methionine</keyword>
<name>A0A7W7RB68_KITKI</name>
<comment type="subcellular location">
    <subcellularLocation>
        <location evidence="1">Cytoplasm</location>
    </subcellularLocation>
</comment>
<comment type="similarity">
    <text evidence="2">Belongs to the methyltransferase superfamily. L-isoaspartyl/D-aspartyl protein methyltransferase family.</text>
</comment>
<evidence type="ECO:0000256" key="7">
    <source>
        <dbReference type="ARBA" id="ARBA00022679"/>
    </source>
</evidence>
<evidence type="ECO:0000256" key="11">
    <source>
        <dbReference type="ARBA" id="ARBA00031350"/>
    </source>
</evidence>
<dbReference type="PANTHER" id="PTHR11579:SF0">
    <property type="entry name" value="PROTEIN-L-ISOASPARTATE(D-ASPARTATE) O-METHYLTRANSFERASE"/>
    <property type="match status" value="1"/>
</dbReference>
<dbReference type="EMBL" id="JACHJV010000003">
    <property type="protein sequence ID" value="MBB4928640.1"/>
    <property type="molecule type" value="Genomic_DNA"/>
</dbReference>
<dbReference type="Pfam" id="PF01135">
    <property type="entry name" value="PCMT"/>
    <property type="match status" value="1"/>
</dbReference>
<evidence type="ECO:0000256" key="9">
    <source>
        <dbReference type="ARBA" id="ARBA00030757"/>
    </source>
</evidence>
<sequence length="386" mass="40855">MPDTMTLSTVDRAPDDFALALAAEPGVHDPTVIAALAAVARHRLIPRAYQPLGSLRPTTCWRLLDGDEDQAAHRALVYSMDQVVVQLADQPTAGHTVGGTYTGRPAAQSSGAGLLALALQDLRIEAGDRFLELGACTGYLSAAAARLTGRQVTGVEADRDLVRQATGRLQGIGADVRLLARDALRGVPDGTWDKIAASFAVPAIPDGWLRRLVPGGRLRTTISTGAPGWHATALVERDGSGSLSGMLTAELWGHVPARGAGWLPVPERPATGGATRTAALAPPSHTERGFWVAVGHLLPGVRRFWDPAADGEEMVVLVGADGSRAHIAPNGATVTEWGPRPLWRLAEDVHQRWSTAGRPSAYQFELTGQVQRVIGGTGLQWGLTWP</sequence>
<proteinExistence type="inferred from homology"/>
<dbReference type="CDD" id="cd02440">
    <property type="entry name" value="AdoMet_MTases"/>
    <property type="match status" value="1"/>
</dbReference>
<comment type="caution">
    <text evidence="12">The sequence shown here is derived from an EMBL/GenBank/DDBJ whole genome shotgun (WGS) entry which is preliminary data.</text>
</comment>
<protein>
    <recommendedName>
        <fullName evidence="4">Protein-L-isoaspartate O-methyltransferase</fullName>
        <ecNumber evidence="3">2.1.1.77</ecNumber>
    </recommendedName>
    <alternativeName>
        <fullName evidence="11">L-isoaspartyl protein carboxyl methyltransferase</fullName>
    </alternativeName>
    <alternativeName>
        <fullName evidence="9">Protein L-isoaspartyl methyltransferase</fullName>
    </alternativeName>
    <alternativeName>
        <fullName evidence="10">Protein-beta-aspartate methyltransferase</fullName>
    </alternativeName>
</protein>
<dbReference type="InterPro" id="IPR000682">
    <property type="entry name" value="PCMT"/>
</dbReference>
<evidence type="ECO:0000256" key="2">
    <source>
        <dbReference type="ARBA" id="ARBA00005369"/>
    </source>
</evidence>
<keyword evidence="13" id="KW-1185">Reference proteome</keyword>
<dbReference type="SUPFAM" id="SSF53335">
    <property type="entry name" value="S-adenosyl-L-methionine-dependent methyltransferases"/>
    <property type="match status" value="1"/>
</dbReference>
<keyword evidence="7 12" id="KW-0808">Transferase</keyword>
<dbReference type="GO" id="GO:0004719">
    <property type="term" value="F:protein-L-isoaspartate (D-aspartate) O-methyltransferase activity"/>
    <property type="evidence" value="ECO:0007669"/>
    <property type="project" value="UniProtKB-EC"/>
</dbReference>
<gene>
    <name evidence="12" type="ORF">FHR34_007737</name>
</gene>
<organism evidence="12 13">
    <name type="scientific">Kitasatospora kifunensis</name>
    <name type="common">Streptomyces kifunensis</name>
    <dbReference type="NCBI Taxonomy" id="58351"/>
    <lineage>
        <taxon>Bacteria</taxon>
        <taxon>Bacillati</taxon>
        <taxon>Actinomycetota</taxon>
        <taxon>Actinomycetes</taxon>
        <taxon>Kitasatosporales</taxon>
        <taxon>Streptomycetaceae</taxon>
        <taxon>Kitasatospora</taxon>
    </lineage>
</organism>
<evidence type="ECO:0000256" key="1">
    <source>
        <dbReference type="ARBA" id="ARBA00004496"/>
    </source>
</evidence>
<dbReference type="Gene3D" id="3.40.50.150">
    <property type="entry name" value="Vaccinia Virus protein VP39"/>
    <property type="match status" value="1"/>
</dbReference>
<accession>A0A7W7RB68</accession>
<evidence type="ECO:0000313" key="12">
    <source>
        <dbReference type="EMBL" id="MBB4928640.1"/>
    </source>
</evidence>
<dbReference type="EC" id="2.1.1.77" evidence="3"/>
<dbReference type="GO" id="GO:0032259">
    <property type="term" value="P:methylation"/>
    <property type="evidence" value="ECO:0007669"/>
    <property type="project" value="UniProtKB-KW"/>
</dbReference>
<keyword evidence="5" id="KW-0963">Cytoplasm</keyword>
<evidence type="ECO:0000256" key="10">
    <source>
        <dbReference type="ARBA" id="ARBA00031323"/>
    </source>
</evidence>
<evidence type="ECO:0000256" key="6">
    <source>
        <dbReference type="ARBA" id="ARBA00022603"/>
    </source>
</evidence>
<dbReference type="PANTHER" id="PTHR11579">
    <property type="entry name" value="PROTEIN-L-ISOASPARTATE O-METHYLTRANSFERASE"/>
    <property type="match status" value="1"/>
</dbReference>
<dbReference type="GO" id="GO:0005737">
    <property type="term" value="C:cytoplasm"/>
    <property type="evidence" value="ECO:0007669"/>
    <property type="project" value="UniProtKB-SubCell"/>
</dbReference>
<keyword evidence="6 12" id="KW-0489">Methyltransferase</keyword>
<dbReference type="InterPro" id="IPR029063">
    <property type="entry name" value="SAM-dependent_MTases_sf"/>
</dbReference>
<dbReference type="RefSeq" id="WP_184946142.1">
    <property type="nucleotide sequence ID" value="NZ_JACHJV010000003.1"/>
</dbReference>
<evidence type="ECO:0000256" key="8">
    <source>
        <dbReference type="ARBA" id="ARBA00022691"/>
    </source>
</evidence>
<evidence type="ECO:0000256" key="3">
    <source>
        <dbReference type="ARBA" id="ARBA00011890"/>
    </source>
</evidence>
<evidence type="ECO:0000256" key="4">
    <source>
        <dbReference type="ARBA" id="ARBA00013346"/>
    </source>
</evidence>
<reference evidence="12 13" key="1">
    <citation type="submission" date="2020-08" db="EMBL/GenBank/DDBJ databases">
        <title>Sequencing the genomes of 1000 actinobacteria strains.</title>
        <authorList>
            <person name="Klenk H.-P."/>
        </authorList>
    </citation>
    <scope>NUCLEOTIDE SEQUENCE [LARGE SCALE GENOMIC DNA]</scope>
    <source>
        <strain evidence="12 13">DSM 41654</strain>
    </source>
</reference>
<dbReference type="AlphaFoldDB" id="A0A7W7RB68"/>
<evidence type="ECO:0000256" key="5">
    <source>
        <dbReference type="ARBA" id="ARBA00022490"/>
    </source>
</evidence>